<feature type="non-terminal residue" evidence="1">
    <location>
        <position position="1"/>
    </location>
</feature>
<evidence type="ECO:0000313" key="2">
    <source>
        <dbReference type="Proteomes" id="UP000308600"/>
    </source>
</evidence>
<name>A0ACD3AFR1_9AGAR</name>
<dbReference type="EMBL" id="ML208464">
    <property type="protein sequence ID" value="TFK64718.1"/>
    <property type="molecule type" value="Genomic_DNA"/>
</dbReference>
<protein>
    <submittedName>
        <fullName evidence="1">Uncharacterized protein</fullName>
    </submittedName>
</protein>
<accession>A0ACD3AFR1</accession>
<sequence>VLDLAHLVLISQATYHYLVTNWGNQAVLGFSTIPLDTHLALIGLATILCQSFFVQRIYVFSGRNLFLTSFLILGCLATLSLEFLLTVQISINLNVSSFLAHPGEVVAVFGMGAGFDLIIAGLLCFYLNREKSGFDRTDSVVSRVIQDVVATGLMTRYVRAV</sequence>
<dbReference type="Proteomes" id="UP000308600">
    <property type="component" value="Unassembled WGS sequence"/>
</dbReference>
<evidence type="ECO:0000313" key="1">
    <source>
        <dbReference type="EMBL" id="TFK64718.1"/>
    </source>
</evidence>
<keyword evidence="2" id="KW-1185">Reference proteome</keyword>
<reference evidence="1 2" key="1">
    <citation type="journal article" date="2019" name="Nat. Ecol. Evol.">
        <title>Megaphylogeny resolves global patterns of mushroom evolution.</title>
        <authorList>
            <person name="Varga T."/>
            <person name="Krizsan K."/>
            <person name="Foldi C."/>
            <person name="Dima B."/>
            <person name="Sanchez-Garcia M."/>
            <person name="Sanchez-Ramirez S."/>
            <person name="Szollosi G.J."/>
            <person name="Szarkandi J.G."/>
            <person name="Papp V."/>
            <person name="Albert L."/>
            <person name="Andreopoulos W."/>
            <person name="Angelini C."/>
            <person name="Antonin V."/>
            <person name="Barry K.W."/>
            <person name="Bougher N.L."/>
            <person name="Buchanan P."/>
            <person name="Buyck B."/>
            <person name="Bense V."/>
            <person name="Catcheside P."/>
            <person name="Chovatia M."/>
            <person name="Cooper J."/>
            <person name="Damon W."/>
            <person name="Desjardin D."/>
            <person name="Finy P."/>
            <person name="Geml J."/>
            <person name="Haridas S."/>
            <person name="Hughes K."/>
            <person name="Justo A."/>
            <person name="Karasinski D."/>
            <person name="Kautmanova I."/>
            <person name="Kiss B."/>
            <person name="Kocsube S."/>
            <person name="Kotiranta H."/>
            <person name="LaButti K.M."/>
            <person name="Lechner B.E."/>
            <person name="Liimatainen K."/>
            <person name="Lipzen A."/>
            <person name="Lukacs Z."/>
            <person name="Mihaltcheva S."/>
            <person name="Morgado L.N."/>
            <person name="Niskanen T."/>
            <person name="Noordeloos M.E."/>
            <person name="Ohm R.A."/>
            <person name="Ortiz-Santana B."/>
            <person name="Ovrebo C."/>
            <person name="Racz N."/>
            <person name="Riley R."/>
            <person name="Savchenko A."/>
            <person name="Shiryaev A."/>
            <person name="Soop K."/>
            <person name="Spirin V."/>
            <person name="Szebenyi C."/>
            <person name="Tomsovsky M."/>
            <person name="Tulloss R.E."/>
            <person name="Uehling J."/>
            <person name="Grigoriev I.V."/>
            <person name="Vagvolgyi C."/>
            <person name="Papp T."/>
            <person name="Martin F.M."/>
            <person name="Miettinen O."/>
            <person name="Hibbett D.S."/>
            <person name="Nagy L.G."/>
        </authorList>
    </citation>
    <scope>NUCLEOTIDE SEQUENCE [LARGE SCALE GENOMIC DNA]</scope>
    <source>
        <strain evidence="1 2">NL-1719</strain>
    </source>
</reference>
<proteinExistence type="predicted"/>
<organism evidence="1 2">
    <name type="scientific">Pluteus cervinus</name>
    <dbReference type="NCBI Taxonomy" id="181527"/>
    <lineage>
        <taxon>Eukaryota</taxon>
        <taxon>Fungi</taxon>
        <taxon>Dikarya</taxon>
        <taxon>Basidiomycota</taxon>
        <taxon>Agaricomycotina</taxon>
        <taxon>Agaricomycetes</taxon>
        <taxon>Agaricomycetidae</taxon>
        <taxon>Agaricales</taxon>
        <taxon>Pluteineae</taxon>
        <taxon>Pluteaceae</taxon>
        <taxon>Pluteus</taxon>
    </lineage>
</organism>
<gene>
    <name evidence="1" type="ORF">BDN72DRAFT_774245</name>
</gene>